<feature type="region of interest" description="Disordered" evidence="2">
    <location>
        <begin position="320"/>
        <end position="340"/>
    </location>
</feature>
<dbReference type="GeneID" id="65092741"/>
<organism evidence="4 5">
    <name type="scientific">Fusarium mangiferae</name>
    <name type="common">Mango malformation disease fungus</name>
    <dbReference type="NCBI Taxonomy" id="192010"/>
    <lineage>
        <taxon>Eukaryota</taxon>
        <taxon>Fungi</taxon>
        <taxon>Dikarya</taxon>
        <taxon>Ascomycota</taxon>
        <taxon>Pezizomycotina</taxon>
        <taxon>Sordariomycetes</taxon>
        <taxon>Hypocreomycetidae</taxon>
        <taxon>Hypocreales</taxon>
        <taxon>Nectriaceae</taxon>
        <taxon>Fusarium</taxon>
        <taxon>Fusarium fujikuroi species complex</taxon>
    </lineage>
</organism>
<name>A0A1L7TGX5_FUSMA</name>
<dbReference type="InterPro" id="IPR051785">
    <property type="entry name" value="MMCE/EMCE_epimerase"/>
</dbReference>
<proteinExistence type="predicted"/>
<evidence type="ECO:0000313" key="4">
    <source>
        <dbReference type="EMBL" id="CVK95403.1"/>
    </source>
</evidence>
<dbReference type="EMBL" id="FCQH01000007">
    <property type="protein sequence ID" value="CVK95403.1"/>
    <property type="molecule type" value="Genomic_DNA"/>
</dbReference>
<dbReference type="PANTHER" id="PTHR43048:SF3">
    <property type="entry name" value="METHYLMALONYL-COA EPIMERASE, MITOCHONDRIAL"/>
    <property type="match status" value="1"/>
</dbReference>
<feature type="domain" description="VOC" evidence="3">
    <location>
        <begin position="173"/>
        <end position="301"/>
    </location>
</feature>
<dbReference type="FunFam" id="3.10.180.10:FF:000034">
    <property type="entry name" value="Glyoxalase/Bleomycin resistance protein/Dihydroxybiphenyl dioxygenase"/>
    <property type="match status" value="1"/>
</dbReference>
<comment type="caution">
    <text evidence="4">The sequence shown here is derived from an EMBL/GenBank/DDBJ whole genome shotgun (WGS) entry which is preliminary data.</text>
</comment>
<evidence type="ECO:0000259" key="3">
    <source>
        <dbReference type="PROSITE" id="PS51819"/>
    </source>
</evidence>
<dbReference type="InterPro" id="IPR037523">
    <property type="entry name" value="VOC_core"/>
</dbReference>
<keyword evidence="5" id="KW-1185">Reference proteome</keyword>
<dbReference type="InterPro" id="IPR029068">
    <property type="entry name" value="Glyas_Bleomycin-R_OHBP_Dase"/>
</dbReference>
<dbReference type="InterPro" id="IPR004360">
    <property type="entry name" value="Glyas_Fos-R_dOase_dom"/>
</dbReference>
<dbReference type="RefSeq" id="XP_041683377.1">
    <property type="nucleotide sequence ID" value="XM_041832967.1"/>
</dbReference>
<dbReference type="Pfam" id="PF00903">
    <property type="entry name" value="Glyoxalase"/>
    <property type="match status" value="1"/>
</dbReference>
<dbReference type="AlphaFoldDB" id="A0A1L7TGX5"/>
<evidence type="ECO:0000256" key="2">
    <source>
        <dbReference type="SAM" id="MobiDB-lite"/>
    </source>
</evidence>
<evidence type="ECO:0000256" key="1">
    <source>
        <dbReference type="ARBA" id="ARBA00022723"/>
    </source>
</evidence>
<accession>A0A1L7TGX5</accession>
<protein>
    <submittedName>
        <fullName evidence="4">Related to 2,3-dihydroxybiphenyl-1,2-dioxygenase</fullName>
    </submittedName>
</protein>
<dbReference type="Gene3D" id="3.10.180.10">
    <property type="entry name" value="2,3-Dihydroxybiphenyl 1,2-Dioxygenase, domain 1"/>
    <property type="match status" value="2"/>
</dbReference>
<dbReference type="GO" id="GO:0004493">
    <property type="term" value="F:methylmalonyl-CoA epimerase activity"/>
    <property type="evidence" value="ECO:0007669"/>
    <property type="project" value="TreeGrafter"/>
</dbReference>
<dbReference type="GO" id="GO:0005739">
    <property type="term" value="C:mitochondrion"/>
    <property type="evidence" value="ECO:0007669"/>
    <property type="project" value="TreeGrafter"/>
</dbReference>
<keyword evidence="1" id="KW-0479">Metal-binding</keyword>
<sequence length="340" mass="38191">MASQTQDIRNDPSKIQLERIAHVYFEHSDLDKFDEFAKDFGLIQVCRDANRIFYRGFGKDSYCYVARQSLTGVQSFSGGAFVAQTQSDFDKAAALEGAVVSDLSSFPGGGHQVTLKSPSGFLFHVVYGQQERTPDYSASSTLVESLGPFNGTLVKRRFGQFQRFNHGPAMIHKLGHYGFIVADWEEEVRWYTSNFNFVPSDVQYDGASVSLDVIAFFHLDLGERFSDHHSLFLSRAPPGEHDRMHHSSFEVEDFDTQLLGHDWLAKKGYKSVWGVGRHILGSQIFDYWRDPSGFTIEHYADGDLVNVSIKTKRTQAGPLSVWGPEFPSDMTEDGTRATAA</sequence>
<reference evidence="5" key="1">
    <citation type="journal article" date="2016" name="Genome Biol. Evol.">
        <title>Comparative 'omics' of the Fusarium fujikuroi species complex highlights differences in genetic potential and metabolite synthesis.</title>
        <authorList>
            <person name="Niehaus E.-M."/>
            <person name="Muensterkoetter M."/>
            <person name="Proctor R.H."/>
            <person name="Brown D.W."/>
            <person name="Sharon A."/>
            <person name="Idan Y."/>
            <person name="Oren-Young L."/>
            <person name="Sieber C.M."/>
            <person name="Novak O."/>
            <person name="Pencik A."/>
            <person name="Tarkowska D."/>
            <person name="Hromadova K."/>
            <person name="Freeman S."/>
            <person name="Maymon M."/>
            <person name="Elazar M."/>
            <person name="Youssef S.A."/>
            <person name="El-Shabrawy E.S.M."/>
            <person name="Shalaby A.B.A."/>
            <person name="Houterman P."/>
            <person name="Brock N.L."/>
            <person name="Burkhardt I."/>
            <person name="Tsavkelova E.A."/>
            <person name="Dickschat J.S."/>
            <person name="Galuszka P."/>
            <person name="Gueldener U."/>
            <person name="Tudzynski B."/>
        </authorList>
    </citation>
    <scope>NUCLEOTIDE SEQUENCE [LARGE SCALE GENOMIC DNA]</scope>
    <source>
        <strain evidence="5">MRC7560</strain>
    </source>
</reference>
<dbReference type="PROSITE" id="PS51819">
    <property type="entry name" value="VOC"/>
    <property type="match status" value="1"/>
</dbReference>
<dbReference type="SUPFAM" id="SSF54593">
    <property type="entry name" value="Glyoxalase/Bleomycin resistance protein/Dihydroxybiphenyl dioxygenase"/>
    <property type="match status" value="2"/>
</dbReference>
<dbReference type="GO" id="GO:0046872">
    <property type="term" value="F:metal ion binding"/>
    <property type="evidence" value="ECO:0007669"/>
    <property type="project" value="UniProtKB-KW"/>
</dbReference>
<dbReference type="PANTHER" id="PTHR43048">
    <property type="entry name" value="METHYLMALONYL-COA EPIMERASE"/>
    <property type="match status" value="1"/>
</dbReference>
<evidence type="ECO:0000313" key="5">
    <source>
        <dbReference type="Proteomes" id="UP000184255"/>
    </source>
</evidence>
<gene>
    <name evidence="4" type="ORF">FMAN_13492</name>
</gene>
<dbReference type="GO" id="GO:0051213">
    <property type="term" value="F:dioxygenase activity"/>
    <property type="evidence" value="ECO:0007669"/>
    <property type="project" value="UniProtKB-KW"/>
</dbReference>
<dbReference type="CDD" id="cd07267">
    <property type="entry name" value="THT_Oxygenase_N"/>
    <property type="match status" value="1"/>
</dbReference>
<dbReference type="GO" id="GO:0046491">
    <property type="term" value="P:L-methylmalonyl-CoA metabolic process"/>
    <property type="evidence" value="ECO:0007669"/>
    <property type="project" value="TreeGrafter"/>
</dbReference>
<dbReference type="VEuPathDB" id="FungiDB:FMAN_13492"/>
<dbReference type="Proteomes" id="UP000184255">
    <property type="component" value="Unassembled WGS sequence"/>
</dbReference>
<dbReference type="FunFam" id="3.10.180.10:FF:000039">
    <property type="entry name" value="Trihydroxytoluene oxygenase (AFU_orthologue AFUA_8G02470)"/>
    <property type="match status" value="1"/>
</dbReference>